<protein>
    <submittedName>
        <fullName evidence="1">Uncharacterized protein</fullName>
    </submittedName>
</protein>
<evidence type="ECO:0000313" key="2">
    <source>
        <dbReference type="Proteomes" id="UP000799779"/>
    </source>
</evidence>
<accession>A0A6A5WLS2</accession>
<dbReference type="EMBL" id="ML977575">
    <property type="protein sequence ID" value="KAF2002920.1"/>
    <property type="molecule type" value="Genomic_DNA"/>
</dbReference>
<sequence>MRRQDFDLRQRLTYKRLPPSPCPTLALPSRTTAPTRLGTLPQPHITHPLPLIGQPPVYITVHVSYRRSGPLLYFPFPYPFSTLSRTIPYHFPAFRHFGTRIPKKVICITLIPLPHSYLLCLD</sequence>
<keyword evidence="2" id="KW-1185">Reference proteome</keyword>
<dbReference type="Proteomes" id="UP000799779">
    <property type="component" value="Unassembled WGS sequence"/>
</dbReference>
<reference evidence="1" key="1">
    <citation type="journal article" date="2020" name="Stud. Mycol.">
        <title>101 Dothideomycetes genomes: a test case for predicting lifestyles and emergence of pathogens.</title>
        <authorList>
            <person name="Haridas S."/>
            <person name="Albert R."/>
            <person name="Binder M."/>
            <person name="Bloem J."/>
            <person name="Labutti K."/>
            <person name="Salamov A."/>
            <person name="Andreopoulos B."/>
            <person name="Baker S."/>
            <person name="Barry K."/>
            <person name="Bills G."/>
            <person name="Bluhm B."/>
            <person name="Cannon C."/>
            <person name="Castanera R."/>
            <person name="Culley D."/>
            <person name="Daum C."/>
            <person name="Ezra D."/>
            <person name="Gonzalez J."/>
            <person name="Henrissat B."/>
            <person name="Kuo A."/>
            <person name="Liang C."/>
            <person name="Lipzen A."/>
            <person name="Lutzoni F."/>
            <person name="Magnuson J."/>
            <person name="Mondo S."/>
            <person name="Nolan M."/>
            <person name="Ohm R."/>
            <person name="Pangilinan J."/>
            <person name="Park H.-J."/>
            <person name="Ramirez L."/>
            <person name="Alfaro M."/>
            <person name="Sun H."/>
            <person name="Tritt A."/>
            <person name="Yoshinaga Y."/>
            <person name="Zwiers L.-H."/>
            <person name="Turgeon B."/>
            <person name="Goodwin S."/>
            <person name="Spatafora J."/>
            <person name="Crous P."/>
            <person name="Grigoriev I."/>
        </authorList>
    </citation>
    <scope>NUCLEOTIDE SEQUENCE</scope>
    <source>
        <strain evidence="1">CBS 123094</strain>
    </source>
</reference>
<organism evidence="1 2">
    <name type="scientific">Amniculicola lignicola CBS 123094</name>
    <dbReference type="NCBI Taxonomy" id="1392246"/>
    <lineage>
        <taxon>Eukaryota</taxon>
        <taxon>Fungi</taxon>
        <taxon>Dikarya</taxon>
        <taxon>Ascomycota</taxon>
        <taxon>Pezizomycotina</taxon>
        <taxon>Dothideomycetes</taxon>
        <taxon>Pleosporomycetidae</taxon>
        <taxon>Pleosporales</taxon>
        <taxon>Amniculicolaceae</taxon>
        <taxon>Amniculicola</taxon>
    </lineage>
</organism>
<gene>
    <name evidence="1" type="ORF">P154DRAFT_126430</name>
</gene>
<proteinExistence type="predicted"/>
<evidence type="ECO:0000313" key="1">
    <source>
        <dbReference type="EMBL" id="KAF2002920.1"/>
    </source>
</evidence>
<dbReference type="AlphaFoldDB" id="A0A6A5WLS2"/>
<name>A0A6A5WLS2_9PLEO</name>